<dbReference type="AlphaFoldDB" id="A0A931E7R8"/>
<dbReference type="SUPFAM" id="SSF74653">
    <property type="entry name" value="TolA/TonB C-terminal domain"/>
    <property type="match status" value="1"/>
</dbReference>
<evidence type="ECO:0000313" key="2">
    <source>
        <dbReference type="EMBL" id="MBG9376835.1"/>
    </source>
</evidence>
<organism evidence="2 3">
    <name type="scientific">Panacibacter microcysteis</name>
    <dbReference type="NCBI Taxonomy" id="2793269"/>
    <lineage>
        <taxon>Bacteria</taxon>
        <taxon>Pseudomonadati</taxon>
        <taxon>Bacteroidota</taxon>
        <taxon>Chitinophagia</taxon>
        <taxon>Chitinophagales</taxon>
        <taxon>Chitinophagaceae</taxon>
        <taxon>Panacibacter</taxon>
    </lineage>
</organism>
<feature type="signal peptide" evidence="1">
    <location>
        <begin position="1"/>
        <end position="26"/>
    </location>
</feature>
<comment type="caution">
    <text evidence="2">The sequence shown here is derived from an EMBL/GenBank/DDBJ whole genome shotgun (WGS) entry which is preliminary data.</text>
</comment>
<proteinExistence type="predicted"/>
<evidence type="ECO:0008006" key="4">
    <source>
        <dbReference type="Google" id="ProtNLM"/>
    </source>
</evidence>
<keyword evidence="3" id="KW-1185">Reference proteome</keyword>
<dbReference type="Gene3D" id="3.30.1150.10">
    <property type="match status" value="1"/>
</dbReference>
<gene>
    <name evidence="2" type="ORF">I5907_11350</name>
</gene>
<accession>A0A931E7R8</accession>
<reference evidence="2" key="1">
    <citation type="submission" date="2020-11" db="EMBL/GenBank/DDBJ databases">
        <title>Bacterial whole genome sequence for Panacibacter sp. DH6.</title>
        <authorList>
            <person name="Le V."/>
            <person name="Ko S."/>
            <person name="Ahn C.-Y."/>
            <person name="Oh H.-M."/>
        </authorList>
    </citation>
    <scope>NUCLEOTIDE SEQUENCE</scope>
    <source>
        <strain evidence="2">DH6</strain>
    </source>
</reference>
<evidence type="ECO:0000313" key="3">
    <source>
        <dbReference type="Proteomes" id="UP000628448"/>
    </source>
</evidence>
<protein>
    <recommendedName>
        <fullName evidence="4">TonB C-terminal domain-containing protein</fullName>
    </recommendedName>
</protein>
<feature type="chain" id="PRO_5036927917" description="TonB C-terminal domain-containing protein" evidence="1">
    <location>
        <begin position="27"/>
        <end position="226"/>
    </location>
</feature>
<name>A0A931E7R8_9BACT</name>
<dbReference type="Proteomes" id="UP000628448">
    <property type="component" value="Unassembled WGS sequence"/>
</dbReference>
<sequence>MTNALKKLSRFLCLFYFSFSAYTLHAQSLPVYIKQISKKFNAEEATIRINNKLADYSALSGIADTLLLKVELYQKKEAIALYGKEEGRNGVLLVTLRKHADERRGTPQYIYHKNGDSTYCEQQTPATLDHDTTGKSWLNFLVKNLNAAAPVDAGSPPGLYIVYITFTVDAEGNVTDLQIPEDPGYGTSKEVRRLMKTSPKWQPGTCNGNIILYRAIQRVTFMVNEG</sequence>
<dbReference type="EMBL" id="JADWYR010000001">
    <property type="protein sequence ID" value="MBG9376835.1"/>
    <property type="molecule type" value="Genomic_DNA"/>
</dbReference>
<keyword evidence="1" id="KW-0732">Signal</keyword>
<dbReference type="RefSeq" id="WP_196990829.1">
    <property type="nucleotide sequence ID" value="NZ_JADWYR010000001.1"/>
</dbReference>
<evidence type="ECO:0000256" key="1">
    <source>
        <dbReference type="SAM" id="SignalP"/>
    </source>
</evidence>